<dbReference type="EMBL" id="FOEH01000001">
    <property type="protein sequence ID" value="SEP87503.1"/>
    <property type="molecule type" value="Genomic_DNA"/>
</dbReference>
<accession>A0A1H9BFT7</accession>
<feature type="compositionally biased region" description="Basic and acidic residues" evidence="2">
    <location>
        <begin position="304"/>
        <end position="321"/>
    </location>
</feature>
<name>A0A1H9BFT7_9BACI</name>
<evidence type="ECO:0000313" key="4">
    <source>
        <dbReference type="EMBL" id="SEP87503.1"/>
    </source>
</evidence>
<organism evidence="4 5">
    <name type="scientific">Virgibacillus subterraneus</name>
    <dbReference type="NCBI Taxonomy" id="621109"/>
    <lineage>
        <taxon>Bacteria</taxon>
        <taxon>Bacillati</taxon>
        <taxon>Bacillota</taxon>
        <taxon>Bacilli</taxon>
        <taxon>Bacillales</taxon>
        <taxon>Bacillaceae</taxon>
        <taxon>Virgibacillus</taxon>
    </lineage>
</organism>
<evidence type="ECO:0000256" key="2">
    <source>
        <dbReference type="SAM" id="MobiDB-lite"/>
    </source>
</evidence>
<feature type="compositionally biased region" description="Acidic residues" evidence="2">
    <location>
        <begin position="456"/>
        <end position="475"/>
    </location>
</feature>
<keyword evidence="3" id="KW-0732">Signal</keyword>
<dbReference type="Proteomes" id="UP000198733">
    <property type="component" value="Unassembled WGS sequence"/>
</dbReference>
<reference evidence="4 5" key="1">
    <citation type="submission" date="2016-10" db="EMBL/GenBank/DDBJ databases">
        <authorList>
            <person name="Varghese N."/>
            <person name="Submissions S."/>
        </authorList>
    </citation>
    <scope>NUCLEOTIDE SEQUENCE [LARGE SCALE GENOMIC DNA]</scope>
    <source>
        <strain evidence="4 5">CGMCC 1.7734</strain>
    </source>
</reference>
<feature type="compositionally biased region" description="Basic and acidic residues" evidence="2">
    <location>
        <begin position="338"/>
        <end position="389"/>
    </location>
</feature>
<feature type="coiled-coil region" evidence="1">
    <location>
        <begin position="174"/>
        <end position="204"/>
    </location>
</feature>
<feature type="compositionally biased region" description="Basic and acidic residues" evidence="2">
    <location>
        <begin position="405"/>
        <end position="423"/>
    </location>
</feature>
<gene>
    <name evidence="4" type="ORF">SAMN05216232_1164</name>
</gene>
<feature type="chain" id="PRO_5045270698" evidence="3">
    <location>
        <begin position="22"/>
        <end position="492"/>
    </location>
</feature>
<feature type="region of interest" description="Disordered" evidence="2">
    <location>
        <begin position="304"/>
        <end position="475"/>
    </location>
</feature>
<keyword evidence="1" id="KW-0175">Coiled coil</keyword>
<evidence type="ECO:0000256" key="1">
    <source>
        <dbReference type="SAM" id="Coils"/>
    </source>
</evidence>
<feature type="signal peptide" evidence="3">
    <location>
        <begin position="1"/>
        <end position="21"/>
    </location>
</feature>
<proteinExistence type="predicted"/>
<sequence length="492" mass="54463">MKNTALISFIFILVFGFSLMPAGTTNVSADTDSEDSSKDNGNSGGFIIETKKVDGQMDLVGALQGKVKIKEGVIHGLTITKVLETGGEQEPMVIRIKSPGPIHVQNLYAETIDGTPPNIGGLCAPSKVGWVCLTNVVMKVSKQTVSDISLPNTKIEACYKSECGKLPDYSPTTKEKIKEILEEEQEEQSKLDQIKEELENDKQKLGAVGELIDKATETYEKVKNGTPSDELVNLIEDTKNLLKKEIEDGVTDKLNNLVALTERMEKELQSFQDVSGTFSSLVDESSRLVKDLENSINTKQEKLTKLTEKHSPANESEREQAEVFSKLLEMTETNNDGAEAKSDETESNETTKSEIDIKTIKESVEKVTKETEEVKEKVNSLKVKEESIQKKTSTITDSITSLKDSITETEKKASSEEKEKTDSNTDENATDNKKEETETETESESDNETDPNSNDTTDEENDGDSSQDEETTELEDVVESIFDLFQVRLIIP</sequence>
<keyword evidence="5" id="KW-1185">Reference proteome</keyword>
<evidence type="ECO:0000256" key="3">
    <source>
        <dbReference type="SAM" id="SignalP"/>
    </source>
</evidence>
<feature type="compositionally biased region" description="Acidic residues" evidence="2">
    <location>
        <begin position="437"/>
        <end position="449"/>
    </location>
</feature>
<dbReference type="RefSeq" id="WP_092502926.1">
    <property type="nucleotide sequence ID" value="NZ_FOEH01000001.1"/>
</dbReference>
<comment type="caution">
    <text evidence="4">The sequence shown here is derived from an EMBL/GenBank/DDBJ whole genome shotgun (WGS) entry which is preliminary data.</text>
</comment>
<protein>
    <submittedName>
        <fullName evidence="4">Uncharacterized protein</fullName>
    </submittedName>
</protein>
<evidence type="ECO:0000313" key="5">
    <source>
        <dbReference type="Proteomes" id="UP000198733"/>
    </source>
</evidence>
<feature type="compositionally biased region" description="Low complexity" evidence="2">
    <location>
        <begin position="390"/>
        <end position="404"/>
    </location>
</feature>